<comment type="caution">
    <text evidence="1">The sequence shown here is derived from an EMBL/GenBank/DDBJ whole genome shotgun (WGS) entry which is preliminary data.</text>
</comment>
<sequence>MGRPNTTIRNQVNLDKILHMKSILTSGRQGFLPYKLGQDLTIEKQL</sequence>
<gene>
    <name evidence="1" type="ORF">ADIS_4130</name>
</gene>
<dbReference type="EMBL" id="AQHR01000107">
    <property type="protein sequence ID" value="EON75426.1"/>
    <property type="molecule type" value="Genomic_DNA"/>
</dbReference>
<keyword evidence="2" id="KW-1185">Reference proteome</keyword>
<evidence type="ECO:0000313" key="2">
    <source>
        <dbReference type="Proteomes" id="UP000013909"/>
    </source>
</evidence>
<dbReference type="AlphaFoldDB" id="R7ZMU8"/>
<dbReference type="Proteomes" id="UP000013909">
    <property type="component" value="Unassembled WGS sequence"/>
</dbReference>
<protein>
    <submittedName>
        <fullName evidence="1">Uncharacterized protein</fullName>
    </submittedName>
</protein>
<accession>R7ZMU8</accession>
<organism evidence="1 2">
    <name type="scientific">Lunatimonas lonarensis</name>
    <dbReference type="NCBI Taxonomy" id="1232681"/>
    <lineage>
        <taxon>Bacteria</taxon>
        <taxon>Pseudomonadati</taxon>
        <taxon>Bacteroidota</taxon>
        <taxon>Cytophagia</taxon>
        <taxon>Cytophagales</taxon>
        <taxon>Cyclobacteriaceae</taxon>
    </lineage>
</organism>
<proteinExistence type="predicted"/>
<dbReference type="STRING" id="1232681.ADIS_4130"/>
<reference evidence="1 2" key="1">
    <citation type="submission" date="2013-02" db="EMBL/GenBank/DDBJ databases">
        <title>A novel strain isolated from Lonar lake, Maharashtra, India.</title>
        <authorList>
            <person name="Singh A."/>
        </authorList>
    </citation>
    <scope>NUCLEOTIDE SEQUENCE [LARGE SCALE GENOMIC DNA]</scope>
    <source>
        <strain evidence="1 2">AK24</strain>
    </source>
</reference>
<name>R7ZMU8_9BACT</name>
<evidence type="ECO:0000313" key="1">
    <source>
        <dbReference type="EMBL" id="EON75426.1"/>
    </source>
</evidence>